<evidence type="ECO:0000313" key="3">
    <source>
        <dbReference type="Proteomes" id="UP000789831"/>
    </source>
</evidence>
<evidence type="ECO:0000256" key="1">
    <source>
        <dbReference type="SAM" id="MobiDB-lite"/>
    </source>
</evidence>
<feature type="compositionally biased region" description="Polar residues" evidence="1">
    <location>
        <begin position="1"/>
        <end position="20"/>
    </location>
</feature>
<dbReference type="EMBL" id="CAJVPL010000514">
    <property type="protein sequence ID" value="CAG8505339.1"/>
    <property type="molecule type" value="Genomic_DNA"/>
</dbReference>
<gene>
    <name evidence="2" type="ORF">AGERDE_LOCUS4462</name>
</gene>
<organism evidence="2 3">
    <name type="scientific">Ambispora gerdemannii</name>
    <dbReference type="NCBI Taxonomy" id="144530"/>
    <lineage>
        <taxon>Eukaryota</taxon>
        <taxon>Fungi</taxon>
        <taxon>Fungi incertae sedis</taxon>
        <taxon>Mucoromycota</taxon>
        <taxon>Glomeromycotina</taxon>
        <taxon>Glomeromycetes</taxon>
        <taxon>Archaeosporales</taxon>
        <taxon>Ambisporaceae</taxon>
        <taxon>Ambispora</taxon>
    </lineage>
</organism>
<evidence type="ECO:0000313" key="2">
    <source>
        <dbReference type="EMBL" id="CAG8505339.1"/>
    </source>
</evidence>
<name>A0A9N8ZSM3_9GLOM</name>
<dbReference type="AlphaFoldDB" id="A0A9N8ZSM3"/>
<dbReference type="Proteomes" id="UP000789831">
    <property type="component" value="Unassembled WGS sequence"/>
</dbReference>
<protein>
    <submittedName>
        <fullName evidence="2">1962_t:CDS:1</fullName>
    </submittedName>
</protein>
<reference evidence="2" key="1">
    <citation type="submission" date="2021-06" db="EMBL/GenBank/DDBJ databases">
        <authorList>
            <person name="Kallberg Y."/>
            <person name="Tangrot J."/>
            <person name="Rosling A."/>
        </authorList>
    </citation>
    <scope>NUCLEOTIDE SEQUENCE</scope>
    <source>
        <strain evidence="2">MT106</strain>
    </source>
</reference>
<keyword evidence="3" id="KW-1185">Reference proteome</keyword>
<proteinExistence type="predicted"/>
<sequence length="121" mass="13959">MTSIYDVTTNRVSNTENMSDTIHRPSPTKSLKTHSSFGERCNNMQKAKARRLWEYCNGTGHYRVVDREKRRDQNIRRPLQQNPNATIFDPIKEASNLLQAPEVAIDLYDIQQTIFDAMGSN</sequence>
<feature type="compositionally biased region" description="Polar residues" evidence="1">
    <location>
        <begin position="27"/>
        <end position="36"/>
    </location>
</feature>
<comment type="caution">
    <text evidence="2">The sequence shown here is derived from an EMBL/GenBank/DDBJ whole genome shotgun (WGS) entry which is preliminary data.</text>
</comment>
<feature type="region of interest" description="Disordered" evidence="1">
    <location>
        <begin position="1"/>
        <end position="38"/>
    </location>
</feature>
<accession>A0A9N8ZSM3</accession>